<dbReference type="SUPFAM" id="SSF52540">
    <property type="entry name" value="P-loop containing nucleoside triphosphate hydrolases"/>
    <property type="match status" value="1"/>
</dbReference>
<gene>
    <name evidence="1" type="ORF">VTL71DRAFT_13748</name>
</gene>
<dbReference type="Proteomes" id="UP001595075">
    <property type="component" value="Unassembled WGS sequence"/>
</dbReference>
<name>A0ABR4CLV1_9HELO</name>
<keyword evidence="2" id="KW-1185">Reference proteome</keyword>
<sequence length="195" mass="21620">MTIPYPIIHINGFPGTGKLTIAKELTARLPRSTKLVHNHLLINPADAILTRSQPGYQDLRRAIRSAIFQSLIHEAATHEAAYIFTDFQSTDAVGSGVCKEFEDAANQRGGPFVPIVLKCDEDANLERLISDDRIAHGKLTNVELVKGFRERVVVYRSEKADNALELDVTHLSAEEAGEKILKHLLMVCPQLKESP</sequence>
<dbReference type="InterPro" id="IPR027417">
    <property type="entry name" value="P-loop_NTPase"/>
</dbReference>
<organism evidence="1 2">
    <name type="scientific">Oculimacula yallundae</name>
    <dbReference type="NCBI Taxonomy" id="86028"/>
    <lineage>
        <taxon>Eukaryota</taxon>
        <taxon>Fungi</taxon>
        <taxon>Dikarya</taxon>
        <taxon>Ascomycota</taxon>
        <taxon>Pezizomycotina</taxon>
        <taxon>Leotiomycetes</taxon>
        <taxon>Helotiales</taxon>
        <taxon>Ploettnerulaceae</taxon>
        <taxon>Oculimacula</taxon>
    </lineage>
</organism>
<evidence type="ECO:0000313" key="1">
    <source>
        <dbReference type="EMBL" id="KAL2070722.1"/>
    </source>
</evidence>
<comment type="caution">
    <text evidence="1">The sequence shown here is derived from an EMBL/GenBank/DDBJ whole genome shotgun (WGS) entry which is preliminary data.</text>
</comment>
<proteinExistence type="predicted"/>
<dbReference type="Gene3D" id="3.40.50.300">
    <property type="entry name" value="P-loop containing nucleotide triphosphate hydrolases"/>
    <property type="match status" value="1"/>
</dbReference>
<dbReference type="Pfam" id="PF13238">
    <property type="entry name" value="AAA_18"/>
    <property type="match status" value="1"/>
</dbReference>
<accession>A0ABR4CLV1</accession>
<evidence type="ECO:0000313" key="2">
    <source>
        <dbReference type="Proteomes" id="UP001595075"/>
    </source>
</evidence>
<protein>
    <submittedName>
        <fullName evidence="1">Uncharacterized protein</fullName>
    </submittedName>
</protein>
<dbReference type="EMBL" id="JAZHXI010000006">
    <property type="protein sequence ID" value="KAL2070722.1"/>
    <property type="molecule type" value="Genomic_DNA"/>
</dbReference>
<reference evidence="1 2" key="1">
    <citation type="journal article" date="2024" name="Commun. Biol.">
        <title>Comparative genomic analysis of thermophilic fungi reveals convergent evolutionary adaptations and gene losses.</title>
        <authorList>
            <person name="Steindorff A.S."/>
            <person name="Aguilar-Pontes M.V."/>
            <person name="Robinson A.J."/>
            <person name="Andreopoulos B."/>
            <person name="LaButti K."/>
            <person name="Kuo A."/>
            <person name="Mondo S."/>
            <person name="Riley R."/>
            <person name="Otillar R."/>
            <person name="Haridas S."/>
            <person name="Lipzen A."/>
            <person name="Grimwood J."/>
            <person name="Schmutz J."/>
            <person name="Clum A."/>
            <person name="Reid I.D."/>
            <person name="Moisan M.C."/>
            <person name="Butler G."/>
            <person name="Nguyen T.T.M."/>
            <person name="Dewar K."/>
            <person name="Conant G."/>
            <person name="Drula E."/>
            <person name="Henrissat B."/>
            <person name="Hansel C."/>
            <person name="Singer S."/>
            <person name="Hutchinson M.I."/>
            <person name="de Vries R.P."/>
            <person name="Natvig D.O."/>
            <person name="Powell A.J."/>
            <person name="Tsang A."/>
            <person name="Grigoriev I.V."/>
        </authorList>
    </citation>
    <scope>NUCLEOTIDE SEQUENCE [LARGE SCALE GENOMIC DNA]</scope>
    <source>
        <strain evidence="1 2">CBS 494.80</strain>
    </source>
</reference>